<sequence>MAGLLESARAASRRKLSHHKPKLRETVQIHILWVLEISIQIDCAPAERFPKVIMNNELTEDEILEGEVKMEKAFRRNGLISSIPEVMMNSAA</sequence>
<evidence type="ECO:0000313" key="3">
    <source>
        <dbReference type="Proteomes" id="UP001148838"/>
    </source>
</evidence>
<accession>A0ABQ8TX89</accession>
<dbReference type="Proteomes" id="UP001148838">
    <property type="component" value="Unassembled WGS sequence"/>
</dbReference>
<feature type="compositionally biased region" description="Basic residues" evidence="1">
    <location>
        <begin position="11"/>
        <end position="21"/>
    </location>
</feature>
<organism evidence="2 3">
    <name type="scientific">Periplaneta americana</name>
    <name type="common">American cockroach</name>
    <name type="synonym">Blatta americana</name>
    <dbReference type="NCBI Taxonomy" id="6978"/>
    <lineage>
        <taxon>Eukaryota</taxon>
        <taxon>Metazoa</taxon>
        <taxon>Ecdysozoa</taxon>
        <taxon>Arthropoda</taxon>
        <taxon>Hexapoda</taxon>
        <taxon>Insecta</taxon>
        <taxon>Pterygota</taxon>
        <taxon>Neoptera</taxon>
        <taxon>Polyneoptera</taxon>
        <taxon>Dictyoptera</taxon>
        <taxon>Blattodea</taxon>
        <taxon>Blattoidea</taxon>
        <taxon>Blattidae</taxon>
        <taxon>Blattinae</taxon>
        <taxon>Periplaneta</taxon>
    </lineage>
</organism>
<keyword evidence="3" id="KW-1185">Reference proteome</keyword>
<protein>
    <submittedName>
        <fullName evidence="2">Uncharacterized protein</fullName>
    </submittedName>
</protein>
<name>A0ABQ8TX89_PERAM</name>
<gene>
    <name evidence="2" type="ORF">ANN_02388</name>
</gene>
<feature type="region of interest" description="Disordered" evidence="1">
    <location>
        <begin position="1"/>
        <end position="21"/>
    </location>
</feature>
<reference evidence="2 3" key="1">
    <citation type="journal article" date="2022" name="Allergy">
        <title>Genome assembly and annotation of Periplaneta americana reveal a comprehensive cockroach allergen profile.</title>
        <authorList>
            <person name="Wang L."/>
            <person name="Xiong Q."/>
            <person name="Saelim N."/>
            <person name="Wang L."/>
            <person name="Nong W."/>
            <person name="Wan A.T."/>
            <person name="Shi M."/>
            <person name="Liu X."/>
            <person name="Cao Q."/>
            <person name="Hui J.H.L."/>
            <person name="Sookrung N."/>
            <person name="Leung T.F."/>
            <person name="Tungtrongchitr A."/>
            <person name="Tsui S.K.W."/>
        </authorList>
    </citation>
    <scope>NUCLEOTIDE SEQUENCE [LARGE SCALE GENOMIC DNA]</scope>
    <source>
        <strain evidence="2">PWHHKU_190912</strain>
    </source>
</reference>
<proteinExistence type="predicted"/>
<dbReference type="EMBL" id="JAJSOF020000001">
    <property type="protein sequence ID" value="KAJ4450953.1"/>
    <property type="molecule type" value="Genomic_DNA"/>
</dbReference>
<comment type="caution">
    <text evidence="2">The sequence shown here is derived from an EMBL/GenBank/DDBJ whole genome shotgun (WGS) entry which is preliminary data.</text>
</comment>
<evidence type="ECO:0000313" key="2">
    <source>
        <dbReference type="EMBL" id="KAJ4450953.1"/>
    </source>
</evidence>
<evidence type="ECO:0000256" key="1">
    <source>
        <dbReference type="SAM" id="MobiDB-lite"/>
    </source>
</evidence>